<gene>
    <name evidence="1" type="ORF">DSO57_1025967</name>
</gene>
<organism evidence="1 2">
    <name type="scientific">Entomophthora muscae</name>
    <dbReference type="NCBI Taxonomy" id="34485"/>
    <lineage>
        <taxon>Eukaryota</taxon>
        <taxon>Fungi</taxon>
        <taxon>Fungi incertae sedis</taxon>
        <taxon>Zoopagomycota</taxon>
        <taxon>Entomophthoromycotina</taxon>
        <taxon>Entomophthoromycetes</taxon>
        <taxon>Entomophthorales</taxon>
        <taxon>Entomophthoraceae</taxon>
        <taxon>Entomophthora</taxon>
    </lineage>
</organism>
<proteinExistence type="predicted"/>
<comment type="caution">
    <text evidence="1">The sequence shown here is derived from an EMBL/GenBank/DDBJ whole genome shotgun (WGS) entry which is preliminary data.</text>
</comment>
<evidence type="ECO:0000313" key="2">
    <source>
        <dbReference type="Proteomes" id="UP001165960"/>
    </source>
</evidence>
<dbReference type="EMBL" id="QTSX02002989">
    <property type="protein sequence ID" value="KAJ9072587.1"/>
    <property type="molecule type" value="Genomic_DNA"/>
</dbReference>
<reference evidence="1" key="1">
    <citation type="submission" date="2022-04" db="EMBL/GenBank/DDBJ databases">
        <title>Genome of the entomopathogenic fungus Entomophthora muscae.</title>
        <authorList>
            <person name="Elya C."/>
            <person name="Lovett B.R."/>
            <person name="Lee E."/>
            <person name="Macias A.M."/>
            <person name="Hajek A.E."/>
            <person name="De Bivort B.L."/>
            <person name="Kasson M.T."/>
            <person name="De Fine Licht H.H."/>
            <person name="Stajich J.E."/>
        </authorList>
    </citation>
    <scope>NUCLEOTIDE SEQUENCE</scope>
    <source>
        <strain evidence="1">Berkeley</strain>
    </source>
</reference>
<accession>A0ACC2TED2</accession>
<dbReference type="Proteomes" id="UP001165960">
    <property type="component" value="Unassembled WGS sequence"/>
</dbReference>
<keyword evidence="2" id="KW-1185">Reference proteome</keyword>
<evidence type="ECO:0000313" key="1">
    <source>
        <dbReference type="EMBL" id="KAJ9072587.1"/>
    </source>
</evidence>
<name>A0ACC2TED2_9FUNG</name>
<sequence>MKDNLALAAMADFGRVMDGQKLAVLKGEEFTEWLCVYENFCKKYKMDSNGRLADIGFYLGGMAGEWHNSQSFSSWEELKLAAKEQFNNFEGDYLDQLAAIHMTDLESIC</sequence>
<protein>
    <submittedName>
        <fullName evidence="1">Uncharacterized protein</fullName>
    </submittedName>
</protein>